<organism evidence="2 3">
    <name type="scientific">Shigella flexneri</name>
    <dbReference type="NCBI Taxonomy" id="623"/>
    <lineage>
        <taxon>Bacteria</taxon>
        <taxon>Pseudomonadati</taxon>
        <taxon>Pseudomonadota</taxon>
        <taxon>Gammaproteobacteria</taxon>
        <taxon>Enterobacterales</taxon>
        <taxon>Enterobacteriaceae</taxon>
        <taxon>Shigella</taxon>
    </lineage>
</organism>
<protein>
    <recommendedName>
        <fullName evidence="1">HNH nuclease domain-containing protein</fullName>
    </recommendedName>
</protein>
<accession>A0A0H2V0Z3</accession>
<sequence>MTNIERLERCADIMRRRWIYDPEAGLLFSRETKDVIKGSMTNKGHLVVTVHEGKFKVTLTYQKACYVYTYGAYDETLYEVHHVNLNKQDNRIKNIRLMPKEKHRRIHKNVRKLIRLGHTQWLQPQLIEQSL</sequence>
<evidence type="ECO:0000313" key="2">
    <source>
        <dbReference type="EMBL" id="AAN43998.1"/>
    </source>
</evidence>
<dbReference type="Gene3D" id="3.90.75.20">
    <property type="match status" value="1"/>
</dbReference>
<dbReference type="AlphaFoldDB" id="A0A0H2V0Z3"/>
<dbReference type="Pfam" id="PF13392">
    <property type="entry name" value="HNH_3"/>
    <property type="match status" value="1"/>
</dbReference>
<dbReference type="SMR" id="A0A0H2V0Z3"/>
<evidence type="ECO:0000313" key="3">
    <source>
        <dbReference type="Proteomes" id="UP000001006"/>
    </source>
</evidence>
<dbReference type="EMBL" id="AE005674">
    <property type="protein sequence ID" value="AAN43998.1"/>
    <property type="molecule type" value="Genomic_DNA"/>
</dbReference>
<dbReference type="PATRIC" id="fig|198214.7.peg.2981"/>
<name>A0A0H2V0Z3_SHIFL</name>
<feature type="domain" description="HNH nuclease" evidence="1">
    <location>
        <begin position="78"/>
        <end position="105"/>
    </location>
</feature>
<dbReference type="RefSeq" id="NP_708291.1">
    <property type="nucleotide sequence ID" value="NC_004337.2"/>
</dbReference>
<evidence type="ECO:0000259" key="1">
    <source>
        <dbReference type="Pfam" id="PF13392"/>
    </source>
</evidence>
<accession>Q83K68</accession>
<dbReference type="Proteomes" id="UP000001006">
    <property type="component" value="Chromosome"/>
</dbReference>
<proteinExistence type="predicted"/>
<keyword evidence="3" id="KW-1185">Reference proteome</keyword>
<dbReference type="PaxDb" id="198214-SF2494"/>
<dbReference type="KEGG" id="sfl:SF2494"/>
<dbReference type="InterPro" id="IPR044925">
    <property type="entry name" value="His-Me_finger_sf"/>
</dbReference>
<gene>
    <name evidence="2" type="ordered locus">SF2494</name>
</gene>
<accession>A0A2G3ESG0</accession>
<reference evidence="2 3" key="1">
    <citation type="journal article" date="2002" name="Nucleic Acids Res.">
        <title>Genome sequence of Shigella flexneri 2a: insights into pathogenicity through comparison with genomes of Escherichia coli K12 and O157.</title>
        <authorList>
            <person name="Jin Q."/>
            <person name="Yuan Z."/>
            <person name="Xu J."/>
            <person name="Wang Y."/>
            <person name="Shen Y."/>
            <person name="Lu W."/>
            <person name="Wang J."/>
            <person name="Liu H."/>
            <person name="Yang J."/>
            <person name="Yang F."/>
            <person name="Zhang X."/>
            <person name="Zhang J."/>
            <person name="Yang G."/>
            <person name="Wu H."/>
            <person name="Qu D."/>
            <person name="Dong J."/>
            <person name="Sun L."/>
            <person name="Xue Y."/>
            <person name="Zhao A."/>
            <person name="Gao Y."/>
            <person name="Zhu J."/>
            <person name="Kan B."/>
            <person name="Ding K."/>
            <person name="Chen S."/>
            <person name="Cheng H."/>
            <person name="Yao Z."/>
            <person name="He B."/>
            <person name="Chen R."/>
            <person name="Ma D."/>
            <person name="Qiang B."/>
            <person name="Wen Y."/>
            <person name="Hou Y."/>
            <person name="Yu J."/>
        </authorList>
    </citation>
    <scope>NUCLEOTIDE SEQUENCE [LARGE SCALE GENOMIC DNA]</scope>
    <source>
        <strain evidence="3">301 / Serotype 2a</strain>
    </source>
</reference>
<dbReference type="SUPFAM" id="SSF54060">
    <property type="entry name" value="His-Me finger endonucleases"/>
    <property type="match status" value="1"/>
</dbReference>
<dbReference type="RefSeq" id="WP_000181723.1">
    <property type="nucleotide sequence ID" value="NZ_BSBP01000006.1"/>
</dbReference>
<dbReference type="InterPro" id="IPR003615">
    <property type="entry name" value="HNH_nuc"/>
</dbReference>
<accession>Q7C0K0</accession>
<dbReference type="GeneID" id="1027207"/>